<proteinExistence type="predicted"/>
<dbReference type="InterPro" id="IPR011644">
    <property type="entry name" value="Heme_NO-bd"/>
</dbReference>
<dbReference type="RefSeq" id="WP_017022558.1">
    <property type="nucleotide sequence ID" value="NZ_CAWMPN010000009.1"/>
</dbReference>
<dbReference type="STRING" id="688.A6E04_12500"/>
<reference evidence="2 3" key="1">
    <citation type="submission" date="2016-06" db="EMBL/GenBank/DDBJ databases">
        <authorList>
            <person name="Kjaerup R.B."/>
            <person name="Dalgaard T.S."/>
            <person name="Juul-Madsen H.R."/>
        </authorList>
    </citation>
    <scope>NUCLEOTIDE SEQUENCE [LARGE SCALE GENOMIC DNA]</scope>
    <source>
        <strain evidence="2 3">1S159</strain>
    </source>
</reference>
<dbReference type="SUPFAM" id="SSF111126">
    <property type="entry name" value="Ligand-binding domain in the NO signalling and Golgi transport"/>
    <property type="match status" value="1"/>
</dbReference>
<dbReference type="InterPro" id="IPR024096">
    <property type="entry name" value="NO_sig/Golgi_transp_ligand-bd"/>
</dbReference>
<evidence type="ECO:0000313" key="3">
    <source>
        <dbReference type="Proteomes" id="UP000093523"/>
    </source>
</evidence>
<dbReference type="InterPro" id="IPR038158">
    <property type="entry name" value="H-NOX_domain_sf"/>
</dbReference>
<dbReference type="GO" id="GO:0020037">
    <property type="term" value="F:heme binding"/>
    <property type="evidence" value="ECO:0007669"/>
    <property type="project" value="InterPro"/>
</dbReference>
<dbReference type="EMBL" id="MAJU01000009">
    <property type="protein sequence ID" value="OCH21357.1"/>
    <property type="molecule type" value="Genomic_DNA"/>
</dbReference>
<dbReference type="PANTHER" id="PTHR45655:SF13">
    <property type="entry name" value="SOLUBLE GUANYLATE CYCLASE GCY-32-RELATED"/>
    <property type="match status" value="1"/>
</dbReference>
<evidence type="ECO:0000313" key="2">
    <source>
        <dbReference type="EMBL" id="OCH21357.1"/>
    </source>
</evidence>
<accession>A0A1B9NZB4</accession>
<evidence type="ECO:0000259" key="1">
    <source>
        <dbReference type="Pfam" id="PF07700"/>
    </source>
</evidence>
<feature type="domain" description="Heme NO-binding" evidence="1">
    <location>
        <begin position="2"/>
        <end position="159"/>
    </location>
</feature>
<dbReference type="OrthoDB" id="7266652at2"/>
<gene>
    <name evidence="2" type="ORF">A6E04_12500</name>
</gene>
<dbReference type="PANTHER" id="PTHR45655">
    <property type="entry name" value="GUANYLATE CYCLASE SOLUBLE SUBUNIT BETA-2"/>
    <property type="match status" value="1"/>
</dbReference>
<dbReference type="Pfam" id="PF07700">
    <property type="entry name" value="HNOB"/>
    <property type="match status" value="1"/>
</dbReference>
<dbReference type="AlphaFoldDB" id="A0A1B9NZB4"/>
<name>A0A1B9NZB4_ALILO</name>
<dbReference type="Gene3D" id="3.90.1520.10">
    <property type="entry name" value="H-NOX domain"/>
    <property type="match status" value="1"/>
</dbReference>
<sequence>MKGIIFSEFLELVEDTFGLEICQEMLDQNNDEGAYTSVGTYDHKDLVKLIISLSKLTGISIEDLQEVYGKSVFLTLFDSMPGLKGKSSSTFEFIKQVENYIHVEVKKLYSDANPPQFTFISSTESEMVMDYISARCFSHVCFGLIQGCAEFFNEKIDIQMIPIQEDGSQVRFTLKKQ</sequence>
<organism evidence="2 3">
    <name type="scientific">Aliivibrio logei</name>
    <name type="common">Vibrio logei</name>
    <dbReference type="NCBI Taxonomy" id="688"/>
    <lineage>
        <taxon>Bacteria</taxon>
        <taxon>Pseudomonadati</taxon>
        <taxon>Pseudomonadota</taxon>
        <taxon>Gammaproteobacteria</taxon>
        <taxon>Vibrionales</taxon>
        <taxon>Vibrionaceae</taxon>
        <taxon>Aliivibrio</taxon>
    </lineage>
</organism>
<dbReference type="Proteomes" id="UP000093523">
    <property type="component" value="Unassembled WGS sequence"/>
</dbReference>
<comment type="caution">
    <text evidence="2">The sequence shown here is derived from an EMBL/GenBank/DDBJ whole genome shotgun (WGS) entry which is preliminary data.</text>
</comment>
<protein>
    <submittedName>
        <fullName evidence="2">Guanylate cyclase</fullName>
    </submittedName>
</protein>